<dbReference type="InterPro" id="IPR042558">
    <property type="entry name" value="Gln-tRNA-synth_Ib_RNA-bd_N_1"/>
</dbReference>
<dbReference type="InterPro" id="IPR007639">
    <property type="entry name" value="Gln-tRNA-synth_Ib_RNA-bd_N"/>
</dbReference>
<keyword evidence="6 10" id="KW-0648">Protein biosynthesis</keyword>
<evidence type="ECO:0000313" key="17">
    <source>
        <dbReference type="EMBL" id="CAD7231153.1"/>
    </source>
</evidence>
<evidence type="ECO:0000259" key="16">
    <source>
        <dbReference type="Pfam" id="PF20974"/>
    </source>
</evidence>
<dbReference type="Pfam" id="PF20974">
    <property type="entry name" value="tRNA-synt_1c_C2"/>
    <property type="match status" value="1"/>
</dbReference>
<dbReference type="SUPFAM" id="SSF50715">
    <property type="entry name" value="Ribosomal protein L25-like"/>
    <property type="match status" value="1"/>
</dbReference>
<dbReference type="Gene3D" id="1.10.8.1290">
    <property type="entry name" value="Glutaminyl-tRNA synthetase, non-specific RNA binding region part 1, domain 1"/>
    <property type="match status" value="1"/>
</dbReference>
<dbReference type="Pfam" id="PF03950">
    <property type="entry name" value="tRNA-synt_1c_C"/>
    <property type="match status" value="1"/>
</dbReference>
<feature type="domain" description="Glutaminyl-tRNA synthetase class Ib non-specific RNA-binding" evidence="15">
    <location>
        <begin position="8"/>
        <end position="165"/>
    </location>
</feature>
<evidence type="ECO:0000256" key="7">
    <source>
        <dbReference type="ARBA" id="ARBA00023146"/>
    </source>
</evidence>
<dbReference type="PRINTS" id="PR00987">
    <property type="entry name" value="TRNASYNTHGLU"/>
</dbReference>
<dbReference type="Pfam" id="PF04557">
    <property type="entry name" value="tRNA_synt_1c_R2"/>
    <property type="match status" value="1"/>
</dbReference>
<dbReference type="InterPro" id="IPR020059">
    <property type="entry name" value="Glu/Gln-tRNA-synth_Ib_codon-bd"/>
</dbReference>
<feature type="region of interest" description="Disordered" evidence="11">
    <location>
        <begin position="183"/>
        <end position="220"/>
    </location>
</feature>
<sequence>MVSGNNNSLQLLLSIGLSEAKAKETLKNAMLSSRLVKAISAARKVTSNLPEKAGPLLYTMCSKIKPQTEGRLEWLAENIAQGKLDNDLRLSTALDLLMSKPNSSVSQEELEESCGVGIVVSPDEIEDTVTAVIEKHRDAILKQRYGFNCGSLLAELRNSLKWADGKAVKNEVDLQMLTLLGPKTEEDLRPKPKKKDQKSKQKATAAAVEEAVGNGSETKEPVVTSMTEYFRARPTMFHAPGENFKTEGYVMTPKTMELLDKHLKETGGNVVTRFPPEPNGILHVGHAKAIAIQFAYAEAHGGRCILRYDDTNPEKEEAVFFEAILEMIHWLGFKPWKVTYSSDYFQNLYDLACELIGRGKAYVCHQKSQDLKGWAEPEQQSPWRNRSLEENLALFRAMKDGCFDEGEATLRMKHTMEEGKVDPVAYRIRYTPHHRTGSQWCIYPTYDFTHCLCDSLENITHSMCSKEFQSRRSSYYWLCNVLDLYCPVQWEYGRLNMDYTVTSKRKVLGLIGAGLVKGWDDPRLYTLPGLRRRGAPPAAVKAFVASLGLTGAQTMVDPLKFDSFVRDELNRSAPRTMVVLDPLKVVLTAVPKEVPETIQVPDFPSDPTCSSNHRIRFGIEIYIERLDFMDVSKPPKDFRRLCVGQPVGLHHAGVVIEVLEVVRDSTGAVDHLRANCALATDDNKPRAFVHWVSDPQRIEVRKYARLFKHANPDDAEGGYLKDADPNSMQVFENGMADRYLQPSQPFSAYQFERVGFFSVDPDSQADHLVFNLTVELKEAPKKKA</sequence>
<evidence type="ECO:0000259" key="15">
    <source>
        <dbReference type="Pfam" id="PF04558"/>
    </source>
</evidence>
<organism evidence="17">
    <name type="scientific">Cyprideis torosa</name>
    <dbReference type="NCBI Taxonomy" id="163714"/>
    <lineage>
        <taxon>Eukaryota</taxon>
        <taxon>Metazoa</taxon>
        <taxon>Ecdysozoa</taxon>
        <taxon>Arthropoda</taxon>
        <taxon>Crustacea</taxon>
        <taxon>Oligostraca</taxon>
        <taxon>Ostracoda</taxon>
        <taxon>Podocopa</taxon>
        <taxon>Podocopida</taxon>
        <taxon>Cytherocopina</taxon>
        <taxon>Cytheroidea</taxon>
        <taxon>Cytherideidae</taxon>
        <taxon>Cyprideis</taxon>
    </lineage>
</organism>
<dbReference type="PANTHER" id="PTHR43097">
    <property type="entry name" value="GLUTAMINE-TRNA LIGASE"/>
    <property type="match status" value="1"/>
</dbReference>
<dbReference type="FunFam" id="1.10.8.1290:FF:000002">
    <property type="entry name" value="Glutamine--tRNA ligase cytoplasmic"/>
    <property type="match status" value="1"/>
</dbReference>
<dbReference type="SUPFAM" id="SSF52374">
    <property type="entry name" value="Nucleotidylyl transferase"/>
    <property type="match status" value="1"/>
</dbReference>
<evidence type="ECO:0000256" key="6">
    <source>
        <dbReference type="ARBA" id="ARBA00022917"/>
    </source>
</evidence>
<feature type="domain" description="Glutamyl/glutaminyl-tRNA synthetase class Ib anti-codon binding" evidence="13">
    <location>
        <begin position="573"/>
        <end position="676"/>
    </location>
</feature>
<dbReference type="Gene3D" id="3.40.50.620">
    <property type="entry name" value="HUPs"/>
    <property type="match status" value="1"/>
</dbReference>
<dbReference type="InterPro" id="IPR004514">
    <property type="entry name" value="Gln-tRNA-synth"/>
</dbReference>
<evidence type="ECO:0000259" key="13">
    <source>
        <dbReference type="Pfam" id="PF03950"/>
    </source>
</evidence>
<dbReference type="InterPro" id="IPR007638">
    <property type="entry name" value="Gln-tRNA-synth_Ib_RNA-bd_2"/>
</dbReference>
<gene>
    <name evidence="17" type="ORF">CTOB1V02_LOCUS9007</name>
</gene>
<evidence type="ECO:0000256" key="11">
    <source>
        <dbReference type="SAM" id="MobiDB-lite"/>
    </source>
</evidence>
<feature type="domain" description="Glutamyl/glutaminyl-tRNA synthetase class Ib catalytic" evidence="12">
    <location>
        <begin position="270"/>
        <end position="570"/>
    </location>
</feature>
<dbReference type="InterPro" id="IPR014729">
    <property type="entry name" value="Rossmann-like_a/b/a_fold"/>
</dbReference>
<dbReference type="InterPro" id="IPR011035">
    <property type="entry name" value="Ribosomal_bL25/Gln-tRNA_synth"/>
</dbReference>
<comment type="catalytic activity">
    <reaction evidence="9">
        <text>tRNA(Gln) + L-glutamine + ATP = L-glutaminyl-tRNA(Gln) + AMP + diphosphate</text>
        <dbReference type="Rhea" id="RHEA:20121"/>
        <dbReference type="Rhea" id="RHEA-COMP:9662"/>
        <dbReference type="Rhea" id="RHEA-COMP:9681"/>
        <dbReference type="ChEBI" id="CHEBI:30616"/>
        <dbReference type="ChEBI" id="CHEBI:33019"/>
        <dbReference type="ChEBI" id="CHEBI:58359"/>
        <dbReference type="ChEBI" id="CHEBI:78442"/>
        <dbReference type="ChEBI" id="CHEBI:78521"/>
        <dbReference type="ChEBI" id="CHEBI:456215"/>
        <dbReference type="EC" id="6.1.1.18"/>
    </reaction>
</comment>
<dbReference type="FunFam" id="1.10.10.2420:FF:000001">
    <property type="entry name" value="Glutamine--tRNA ligase cytoplasmic"/>
    <property type="match status" value="1"/>
</dbReference>
<dbReference type="InterPro" id="IPR000924">
    <property type="entry name" value="Glu/Gln-tRNA-synth"/>
</dbReference>
<evidence type="ECO:0000256" key="9">
    <source>
        <dbReference type="ARBA" id="ARBA00048270"/>
    </source>
</evidence>
<dbReference type="NCBIfam" id="TIGR00440">
    <property type="entry name" value="glnS"/>
    <property type="match status" value="1"/>
</dbReference>
<dbReference type="GO" id="GO:0004819">
    <property type="term" value="F:glutamine-tRNA ligase activity"/>
    <property type="evidence" value="ECO:0007669"/>
    <property type="project" value="UniProtKB-EC"/>
</dbReference>
<evidence type="ECO:0000256" key="10">
    <source>
        <dbReference type="RuleBase" id="RU363037"/>
    </source>
</evidence>
<proteinExistence type="inferred from homology"/>
<protein>
    <recommendedName>
        <fullName evidence="2">glutamine--tRNA ligase</fullName>
        <ecNumber evidence="2">6.1.1.18</ecNumber>
    </recommendedName>
    <alternativeName>
        <fullName evidence="8">Glutaminyl-tRNA synthetase</fullName>
    </alternativeName>
</protein>
<evidence type="ECO:0000259" key="14">
    <source>
        <dbReference type="Pfam" id="PF04557"/>
    </source>
</evidence>
<keyword evidence="4 10" id="KW-0547">Nucleotide-binding</keyword>
<dbReference type="Gene3D" id="2.40.240.10">
    <property type="entry name" value="Ribosomal Protein L25, Chain P"/>
    <property type="match status" value="2"/>
</dbReference>
<evidence type="ECO:0000256" key="1">
    <source>
        <dbReference type="ARBA" id="ARBA00005594"/>
    </source>
</evidence>
<feature type="compositionally biased region" description="Basic residues" evidence="11">
    <location>
        <begin position="191"/>
        <end position="201"/>
    </location>
</feature>
<dbReference type="InterPro" id="IPR001412">
    <property type="entry name" value="aa-tRNA-synth_I_CS"/>
</dbReference>
<dbReference type="GO" id="GO:0017101">
    <property type="term" value="C:aminoacyl-tRNA synthetase multienzyme complex"/>
    <property type="evidence" value="ECO:0007669"/>
    <property type="project" value="TreeGrafter"/>
</dbReference>
<keyword evidence="5 10" id="KW-0067">ATP-binding</keyword>
<keyword evidence="3 10" id="KW-0436">Ligase</keyword>
<accession>A0A7R8ZTG7</accession>
<evidence type="ECO:0000259" key="12">
    <source>
        <dbReference type="Pfam" id="PF00749"/>
    </source>
</evidence>
<dbReference type="InterPro" id="IPR049437">
    <property type="entry name" value="tRNA-synt_1c_C2"/>
</dbReference>
<reference evidence="17" key="1">
    <citation type="submission" date="2020-11" db="EMBL/GenBank/DDBJ databases">
        <authorList>
            <person name="Tran Van P."/>
        </authorList>
    </citation>
    <scope>NUCLEOTIDE SEQUENCE</scope>
</reference>
<evidence type="ECO:0000256" key="8">
    <source>
        <dbReference type="ARBA" id="ARBA00030466"/>
    </source>
</evidence>
<keyword evidence="7 10" id="KW-0030">Aminoacyl-tRNA synthetase</keyword>
<evidence type="ECO:0000256" key="4">
    <source>
        <dbReference type="ARBA" id="ARBA00022741"/>
    </source>
</evidence>
<name>A0A7R8ZTG7_9CRUS</name>
<feature type="domain" description="Glutaminyl-tRNA synthetase class Ib non-specific RNA-binding" evidence="14">
    <location>
        <begin position="168"/>
        <end position="259"/>
    </location>
</feature>
<comment type="similarity">
    <text evidence="1 10">Belongs to the class-I aminoacyl-tRNA synthetase family.</text>
</comment>
<dbReference type="AlphaFoldDB" id="A0A7R8ZTG7"/>
<dbReference type="GO" id="GO:0005524">
    <property type="term" value="F:ATP binding"/>
    <property type="evidence" value="ECO:0007669"/>
    <property type="project" value="UniProtKB-KW"/>
</dbReference>
<dbReference type="InterPro" id="IPR050132">
    <property type="entry name" value="Gln/Glu-tRNA_Ligase"/>
</dbReference>
<dbReference type="CDD" id="cd00807">
    <property type="entry name" value="GlnRS_core"/>
    <property type="match status" value="1"/>
</dbReference>
<dbReference type="Gene3D" id="1.10.10.2420">
    <property type="match status" value="1"/>
</dbReference>
<feature type="domain" description="tRNA synthetases class I (E and Q) anti-codon binding" evidence="16">
    <location>
        <begin position="688"/>
        <end position="760"/>
    </location>
</feature>
<dbReference type="InterPro" id="IPR020056">
    <property type="entry name" value="Rbsml_bL25/Gln-tRNA_synth_N"/>
</dbReference>
<dbReference type="InterPro" id="IPR020058">
    <property type="entry name" value="Glu/Gln-tRNA-synth_Ib_cat-dom"/>
</dbReference>
<dbReference type="OrthoDB" id="10250478at2759"/>
<dbReference type="EMBL" id="OB663226">
    <property type="protein sequence ID" value="CAD7231153.1"/>
    <property type="molecule type" value="Genomic_DNA"/>
</dbReference>
<evidence type="ECO:0000256" key="5">
    <source>
        <dbReference type="ARBA" id="ARBA00022840"/>
    </source>
</evidence>
<dbReference type="EC" id="6.1.1.18" evidence="2"/>
<dbReference type="FunFam" id="3.40.50.620:FF:000037">
    <property type="entry name" value="Glutamine--tRNA ligase cytoplasmic"/>
    <property type="match status" value="1"/>
</dbReference>
<evidence type="ECO:0000256" key="2">
    <source>
        <dbReference type="ARBA" id="ARBA00012836"/>
    </source>
</evidence>
<dbReference type="Pfam" id="PF00749">
    <property type="entry name" value="tRNA-synt_1c"/>
    <property type="match status" value="1"/>
</dbReference>
<evidence type="ECO:0000256" key="3">
    <source>
        <dbReference type="ARBA" id="ARBA00022598"/>
    </source>
</evidence>
<dbReference type="PANTHER" id="PTHR43097:SF4">
    <property type="entry name" value="GLUTAMINE--TRNA LIGASE"/>
    <property type="match status" value="1"/>
</dbReference>
<dbReference type="InterPro" id="IPR042559">
    <property type="entry name" value="Gln-tRNA-synth_Ib_RNA-bd_N_2"/>
</dbReference>
<dbReference type="GO" id="GO:0005829">
    <property type="term" value="C:cytosol"/>
    <property type="evidence" value="ECO:0007669"/>
    <property type="project" value="TreeGrafter"/>
</dbReference>
<dbReference type="Pfam" id="PF04558">
    <property type="entry name" value="tRNA_synt_1c_R1"/>
    <property type="match status" value="1"/>
</dbReference>
<dbReference type="PROSITE" id="PS00178">
    <property type="entry name" value="AA_TRNA_LIGASE_I"/>
    <property type="match status" value="1"/>
</dbReference>
<dbReference type="GO" id="GO:0006425">
    <property type="term" value="P:glutaminyl-tRNA aminoacylation"/>
    <property type="evidence" value="ECO:0007669"/>
    <property type="project" value="InterPro"/>
</dbReference>